<proteinExistence type="predicted"/>
<evidence type="ECO:0000259" key="6">
    <source>
        <dbReference type="PROSITE" id="PS50102"/>
    </source>
</evidence>
<keyword evidence="5" id="KW-0812">Transmembrane</keyword>
<dbReference type="Pfam" id="PF00076">
    <property type="entry name" value="RRM_1"/>
    <property type="match status" value="1"/>
</dbReference>
<dbReference type="CDD" id="cd00590">
    <property type="entry name" value="RRM_SF"/>
    <property type="match status" value="1"/>
</dbReference>
<feature type="region of interest" description="Disordered" evidence="4">
    <location>
        <begin position="193"/>
        <end position="214"/>
    </location>
</feature>
<dbReference type="PROSITE" id="PS50102">
    <property type="entry name" value="RRM"/>
    <property type="match status" value="1"/>
</dbReference>
<keyword evidence="2" id="KW-0539">Nucleus</keyword>
<dbReference type="GO" id="GO:0005654">
    <property type="term" value="C:nucleoplasm"/>
    <property type="evidence" value="ECO:0007669"/>
    <property type="project" value="TreeGrafter"/>
</dbReference>
<evidence type="ECO:0000256" key="3">
    <source>
        <dbReference type="PROSITE-ProRule" id="PRU00176"/>
    </source>
</evidence>
<keyword evidence="3" id="KW-0694">RNA-binding</keyword>
<reference evidence="7" key="1">
    <citation type="submission" date="2021-01" db="EMBL/GenBank/DDBJ databases">
        <authorList>
            <person name="Corre E."/>
            <person name="Pelletier E."/>
            <person name="Niang G."/>
            <person name="Scheremetjew M."/>
            <person name="Finn R."/>
            <person name="Kale V."/>
            <person name="Holt S."/>
            <person name="Cochrane G."/>
            <person name="Meng A."/>
            <person name="Brown T."/>
            <person name="Cohen L."/>
        </authorList>
    </citation>
    <scope>NUCLEOTIDE SEQUENCE</scope>
    <source>
        <strain evidence="7">CCMP3105</strain>
    </source>
</reference>
<gene>
    <name evidence="7" type="ORF">AMON00008_LOCUS38725</name>
</gene>
<dbReference type="SMART" id="SM00360">
    <property type="entry name" value="RRM"/>
    <property type="match status" value="1"/>
</dbReference>
<comment type="subcellular location">
    <subcellularLocation>
        <location evidence="1">Nucleus</location>
    </subcellularLocation>
</comment>
<dbReference type="Gene3D" id="3.30.70.330">
    <property type="match status" value="1"/>
</dbReference>
<dbReference type="SUPFAM" id="SSF54928">
    <property type="entry name" value="RNA-binding domain, RBD"/>
    <property type="match status" value="1"/>
</dbReference>
<evidence type="ECO:0000256" key="2">
    <source>
        <dbReference type="ARBA" id="ARBA00023242"/>
    </source>
</evidence>
<accession>A0A7S4RPJ9</accession>
<feature type="domain" description="RRM" evidence="6">
    <location>
        <begin position="105"/>
        <end position="182"/>
    </location>
</feature>
<evidence type="ECO:0000256" key="4">
    <source>
        <dbReference type="SAM" id="MobiDB-lite"/>
    </source>
</evidence>
<dbReference type="PANTHER" id="PTHR48033:SF10">
    <property type="entry name" value="RNA-BINDING PROTEIN SQUID"/>
    <property type="match status" value="1"/>
</dbReference>
<dbReference type="AlphaFoldDB" id="A0A7S4RPJ9"/>
<feature type="region of interest" description="Disordered" evidence="4">
    <location>
        <begin position="226"/>
        <end position="246"/>
    </location>
</feature>
<dbReference type="GO" id="GO:0003723">
    <property type="term" value="F:RNA binding"/>
    <property type="evidence" value="ECO:0007669"/>
    <property type="project" value="UniProtKB-UniRule"/>
</dbReference>
<dbReference type="InterPro" id="IPR035979">
    <property type="entry name" value="RBD_domain_sf"/>
</dbReference>
<evidence type="ECO:0000313" key="7">
    <source>
        <dbReference type="EMBL" id="CAE4621347.1"/>
    </source>
</evidence>
<feature type="transmembrane region" description="Helical" evidence="5">
    <location>
        <begin position="309"/>
        <end position="331"/>
    </location>
</feature>
<dbReference type="EMBL" id="HBNR01055133">
    <property type="protein sequence ID" value="CAE4621347.1"/>
    <property type="molecule type" value="Transcribed_RNA"/>
</dbReference>
<sequence>MNSSGAIVPVSSGMGTMTMPGGQMVPQGQMGNMMGSMMMPMMYVPMGGMQQGEGMKMPMGSMQMTPALMGQGSAGAGTAAPTGAGESKLAKYQKLVRRKQKDNANVVFVGGLRKTTEEDRVCAHFAKFGQVEHVDIKRLPDGTSRGFAFIKFADIEAVDKVIEAHAKHMIDNKWVEVKRHDGMAACAGMASSLQKKVEEETPAPKEPNQEDWSEQWSEQYLAMASQLGQMQQQQQGPGGSGDPASMIANMMGMTPEKMKNMGMDPAKMASMMGDPSKMMGAMGMDPSKMAGMMGMDPSKMSGMMGMDPMSMMMMSMMMCSMMNPFMMGGMMDPSMMKQMGMDPSKMAGMMGDPSKMMWPA</sequence>
<protein>
    <recommendedName>
        <fullName evidence="6">RRM domain-containing protein</fullName>
    </recommendedName>
</protein>
<keyword evidence="5" id="KW-0472">Membrane</keyword>
<name>A0A7S4RPJ9_9DINO</name>
<dbReference type="GO" id="GO:0000785">
    <property type="term" value="C:chromatin"/>
    <property type="evidence" value="ECO:0007669"/>
    <property type="project" value="TreeGrafter"/>
</dbReference>
<feature type="compositionally biased region" description="Low complexity" evidence="4">
    <location>
        <begin position="226"/>
        <end position="235"/>
    </location>
</feature>
<dbReference type="InterPro" id="IPR000504">
    <property type="entry name" value="RRM_dom"/>
</dbReference>
<dbReference type="InterPro" id="IPR012677">
    <property type="entry name" value="Nucleotide-bd_a/b_plait_sf"/>
</dbReference>
<dbReference type="GO" id="GO:0010468">
    <property type="term" value="P:regulation of gene expression"/>
    <property type="evidence" value="ECO:0007669"/>
    <property type="project" value="TreeGrafter"/>
</dbReference>
<evidence type="ECO:0000256" key="5">
    <source>
        <dbReference type="SAM" id="Phobius"/>
    </source>
</evidence>
<evidence type="ECO:0000256" key="1">
    <source>
        <dbReference type="ARBA" id="ARBA00004123"/>
    </source>
</evidence>
<keyword evidence="5" id="KW-1133">Transmembrane helix</keyword>
<organism evidence="7">
    <name type="scientific">Alexandrium monilatum</name>
    <dbReference type="NCBI Taxonomy" id="311494"/>
    <lineage>
        <taxon>Eukaryota</taxon>
        <taxon>Sar</taxon>
        <taxon>Alveolata</taxon>
        <taxon>Dinophyceae</taxon>
        <taxon>Gonyaulacales</taxon>
        <taxon>Pyrocystaceae</taxon>
        <taxon>Alexandrium</taxon>
    </lineage>
</organism>
<dbReference type="PANTHER" id="PTHR48033">
    <property type="entry name" value="RNA-BINDING (RRM/RBD/RNP MOTIFS) FAMILY PROTEIN"/>
    <property type="match status" value="1"/>
</dbReference>